<comment type="caution">
    <text evidence="2">The sequence shown here is derived from an EMBL/GenBank/DDBJ whole genome shotgun (WGS) entry which is preliminary data.</text>
</comment>
<organism evidence="2 3">
    <name type="scientific">Argiope bruennichi</name>
    <name type="common">Wasp spider</name>
    <name type="synonym">Aranea bruennichi</name>
    <dbReference type="NCBI Taxonomy" id="94029"/>
    <lineage>
        <taxon>Eukaryota</taxon>
        <taxon>Metazoa</taxon>
        <taxon>Ecdysozoa</taxon>
        <taxon>Arthropoda</taxon>
        <taxon>Chelicerata</taxon>
        <taxon>Arachnida</taxon>
        <taxon>Araneae</taxon>
        <taxon>Araneomorphae</taxon>
        <taxon>Entelegynae</taxon>
        <taxon>Araneoidea</taxon>
        <taxon>Araneidae</taxon>
        <taxon>Argiope</taxon>
    </lineage>
</organism>
<evidence type="ECO:0000256" key="1">
    <source>
        <dbReference type="SAM" id="MobiDB-lite"/>
    </source>
</evidence>
<feature type="compositionally biased region" description="Polar residues" evidence="1">
    <location>
        <begin position="1"/>
        <end position="29"/>
    </location>
</feature>
<keyword evidence="3" id="KW-1185">Reference proteome</keyword>
<accession>A0A8T0F8M3</accession>
<evidence type="ECO:0000313" key="2">
    <source>
        <dbReference type="EMBL" id="KAF8787547.1"/>
    </source>
</evidence>
<sequence length="308" mass="35917">MESHLSNNDYPTLDSDSTTALQYSDLPNHQRNRIATGYSADDEYSELNGDKSTSVFKTRYDQDRKITADYRNSFRQTQKRNFWNPPRSDSEQKKGLAYPCACNPYETMHELKLLKLAKTTCQQNPQLSEASTCRLKSKCAKWIENKFTDKYGRHFSEDLVFAVDVVMLIRNLNGLSFQYIIYPTTNSAPESPCNKTIDRALTLIRNRYADILNSQILDAMNGEGSYKKFQTFLLKMTRDWEEHFEEREFLFHCAMIGQWAVCAEKMGVKQATYFAPLVICRMIHRLRIWTTISPRFWKNLVNAAEIVR</sequence>
<reference evidence="2" key="2">
    <citation type="submission" date="2020-06" db="EMBL/GenBank/DDBJ databases">
        <authorList>
            <person name="Sheffer M."/>
        </authorList>
    </citation>
    <scope>NUCLEOTIDE SEQUENCE</scope>
</reference>
<dbReference type="AlphaFoldDB" id="A0A8T0F8M3"/>
<evidence type="ECO:0000313" key="3">
    <source>
        <dbReference type="Proteomes" id="UP000807504"/>
    </source>
</evidence>
<reference evidence="2" key="1">
    <citation type="journal article" date="2020" name="bioRxiv">
        <title>Chromosome-level reference genome of the European wasp spider Argiope bruennichi: a resource for studies on range expansion and evolutionary adaptation.</title>
        <authorList>
            <person name="Sheffer M.M."/>
            <person name="Hoppe A."/>
            <person name="Krehenwinkel H."/>
            <person name="Uhl G."/>
            <person name="Kuss A.W."/>
            <person name="Jensen L."/>
            <person name="Jensen C."/>
            <person name="Gillespie R.G."/>
            <person name="Hoff K.J."/>
            <person name="Prost S."/>
        </authorList>
    </citation>
    <scope>NUCLEOTIDE SEQUENCE</scope>
</reference>
<gene>
    <name evidence="2" type="ORF">HNY73_009130</name>
</gene>
<dbReference type="Proteomes" id="UP000807504">
    <property type="component" value="Unassembled WGS sequence"/>
</dbReference>
<proteinExistence type="predicted"/>
<dbReference type="EMBL" id="JABXBU010000015">
    <property type="protein sequence ID" value="KAF8787547.1"/>
    <property type="molecule type" value="Genomic_DNA"/>
</dbReference>
<feature type="region of interest" description="Disordered" evidence="1">
    <location>
        <begin position="1"/>
        <end position="30"/>
    </location>
</feature>
<name>A0A8T0F8M3_ARGBR</name>
<protein>
    <submittedName>
        <fullName evidence="2">Uncharacterized protein</fullName>
    </submittedName>
</protein>